<keyword evidence="3" id="KW-1185">Reference proteome</keyword>
<name>A0ABR6ZL77_9BURK</name>
<organism evidence="2 3">
    <name type="scientific">Undibacterium hunanense</name>
    <dbReference type="NCBI Taxonomy" id="2762292"/>
    <lineage>
        <taxon>Bacteria</taxon>
        <taxon>Pseudomonadati</taxon>
        <taxon>Pseudomonadota</taxon>
        <taxon>Betaproteobacteria</taxon>
        <taxon>Burkholderiales</taxon>
        <taxon>Oxalobacteraceae</taxon>
        <taxon>Undibacterium</taxon>
    </lineage>
</organism>
<dbReference type="RefSeq" id="WP_186945909.1">
    <property type="nucleotide sequence ID" value="NZ_JACOGF010000002.1"/>
</dbReference>
<keyword evidence="1" id="KW-0472">Membrane</keyword>
<keyword evidence="1" id="KW-0812">Transmembrane</keyword>
<protein>
    <recommendedName>
        <fullName evidence="4">DUF1453 domain-containing protein</fullName>
    </recommendedName>
</protein>
<feature type="transmembrane region" description="Helical" evidence="1">
    <location>
        <begin position="6"/>
        <end position="24"/>
    </location>
</feature>
<dbReference type="InterPro" id="IPR058247">
    <property type="entry name" value="DUF1453"/>
</dbReference>
<proteinExistence type="predicted"/>
<keyword evidence="1" id="KW-1133">Transmembrane helix</keyword>
<evidence type="ECO:0008006" key="4">
    <source>
        <dbReference type="Google" id="ProtNLM"/>
    </source>
</evidence>
<feature type="transmembrane region" description="Helical" evidence="1">
    <location>
        <begin position="66"/>
        <end position="85"/>
    </location>
</feature>
<evidence type="ECO:0000313" key="2">
    <source>
        <dbReference type="EMBL" id="MBC3916660.1"/>
    </source>
</evidence>
<feature type="transmembrane region" description="Helical" evidence="1">
    <location>
        <begin position="36"/>
        <end position="60"/>
    </location>
</feature>
<accession>A0ABR6ZL77</accession>
<feature type="transmembrane region" description="Helical" evidence="1">
    <location>
        <begin position="138"/>
        <end position="159"/>
    </location>
</feature>
<feature type="transmembrane region" description="Helical" evidence="1">
    <location>
        <begin position="97"/>
        <end position="118"/>
    </location>
</feature>
<dbReference type="Pfam" id="PF07301">
    <property type="entry name" value="DUF1453"/>
    <property type="match status" value="1"/>
</dbReference>
<evidence type="ECO:0000313" key="3">
    <source>
        <dbReference type="Proteomes" id="UP000650424"/>
    </source>
</evidence>
<gene>
    <name evidence="2" type="ORF">H8L32_04105</name>
</gene>
<sequence>MTTANPSSMLIGVAVGAFVLWRIVSRIRRMVGRQRYSGIRAMITVCIFPLLIALVMFGAINHEGSVLIMLGGLAVGTGLGIYGHRLTKFEHSPAGKFYTPNAHLGIALSVLLLGRIAWRMGSLYFTTQSFSAPPSDFYGSHLTLFLFGMLAAYYISYAIGLLRWSRSLRTTTPSVPPAMTTDIVEDAGKPS</sequence>
<evidence type="ECO:0000256" key="1">
    <source>
        <dbReference type="SAM" id="Phobius"/>
    </source>
</evidence>
<comment type="caution">
    <text evidence="2">The sequence shown here is derived from an EMBL/GenBank/DDBJ whole genome shotgun (WGS) entry which is preliminary data.</text>
</comment>
<dbReference type="Proteomes" id="UP000650424">
    <property type="component" value="Unassembled WGS sequence"/>
</dbReference>
<reference evidence="2 3" key="1">
    <citation type="submission" date="2020-08" db="EMBL/GenBank/DDBJ databases">
        <title>Novel species isolated from subtropical streams in China.</title>
        <authorList>
            <person name="Lu H."/>
        </authorList>
    </citation>
    <scope>NUCLEOTIDE SEQUENCE [LARGE SCALE GENOMIC DNA]</scope>
    <source>
        <strain evidence="2 3">CY18W</strain>
    </source>
</reference>
<dbReference type="EMBL" id="JACOGF010000002">
    <property type="protein sequence ID" value="MBC3916660.1"/>
    <property type="molecule type" value="Genomic_DNA"/>
</dbReference>